<evidence type="ECO:0000259" key="1">
    <source>
        <dbReference type="Pfam" id="PF18096"/>
    </source>
</evidence>
<evidence type="ECO:0000313" key="2">
    <source>
        <dbReference type="EMBL" id="MBG6086484.1"/>
    </source>
</evidence>
<accession>A0A931DCS8</accession>
<dbReference type="EMBL" id="JADOUA010000001">
    <property type="protein sequence ID" value="MBG6086484.1"/>
    <property type="molecule type" value="Genomic_DNA"/>
</dbReference>
<dbReference type="InterPro" id="IPR041497">
    <property type="entry name" value="Thump-like"/>
</dbReference>
<sequence length="433" mass="45289">MDIQAFRDLRTPAGQQALEAAARSDVTENALLATASRLREEYPAELVSAALTQIRLRARARAKFGTDAAAMYFTQAGLEQSTRASVAAHRARRFAAYLGASGNGAGPSLDVHRVLELGCGIGADLIARARAGCQGEGVELDPLTAEVARANVAAFGLEDLASVRVGDATGEDPRGYAALFADPGRRTARGRVFDPRSYEPPLDTVLAMARSVPAACVKVAPGIPYEALWDAPGPEHGVPASAGGPLEAEWISVGGEVKEAALWLGGLAGDAARRATLIPSGPGEVRTLTPEPGLGDPPVGDWGRFLYEPDGAVIRAHLVAEVAARVGGRLADPRIAYITSDALEPTPFAAAYEIEDVLPFSVKRLRGELRRRGVGTLTIKKRGSAVDPERLRHDLGFGRRASGRAAGGGAAALTLVLTRVGRAPVALLTTPAR</sequence>
<organism evidence="2 3">
    <name type="scientific">Actinomadura viridis</name>
    <dbReference type="NCBI Taxonomy" id="58110"/>
    <lineage>
        <taxon>Bacteria</taxon>
        <taxon>Bacillati</taxon>
        <taxon>Actinomycetota</taxon>
        <taxon>Actinomycetes</taxon>
        <taxon>Streptosporangiales</taxon>
        <taxon>Thermomonosporaceae</taxon>
        <taxon>Actinomadura</taxon>
    </lineage>
</organism>
<dbReference type="Pfam" id="PF18096">
    <property type="entry name" value="Thump_like"/>
    <property type="match status" value="1"/>
</dbReference>
<dbReference type="SUPFAM" id="SSF53335">
    <property type="entry name" value="S-adenosyl-L-methionine-dependent methyltransferases"/>
    <property type="match status" value="1"/>
</dbReference>
<evidence type="ECO:0000313" key="3">
    <source>
        <dbReference type="Proteomes" id="UP000614047"/>
    </source>
</evidence>
<dbReference type="InterPro" id="IPR029063">
    <property type="entry name" value="SAM-dependent_MTases_sf"/>
</dbReference>
<keyword evidence="2" id="KW-0808">Transferase</keyword>
<feature type="domain" description="THUMP-like" evidence="1">
    <location>
        <begin position="350"/>
        <end position="431"/>
    </location>
</feature>
<dbReference type="Gene3D" id="3.40.50.150">
    <property type="entry name" value="Vaccinia Virus protein VP39"/>
    <property type="match status" value="1"/>
</dbReference>
<dbReference type="AlphaFoldDB" id="A0A931DCS8"/>
<keyword evidence="2" id="KW-0489">Methyltransferase</keyword>
<dbReference type="GO" id="GO:0008168">
    <property type="term" value="F:methyltransferase activity"/>
    <property type="evidence" value="ECO:0007669"/>
    <property type="project" value="UniProtKB-KW"/>
</dbReference>
<protein>
    <submittedName>
        <fullName evidence="2">SAM-dependent methyltransferase</fullName>
    </submittedName>
</protein>
<dbReference type="GO" id="GO:0032259">
    <property type="term" value="P:methylation"/>
    <property type="evidence" value="ECO:0007669"/>
    <property type="project" value="UniProtKB-KW"/>
</dbReference>
<reference evidence="2" key="1">
    <citation type="submission" date="2020-11" db="EMBL/GenBank/DDBJ databases">
        <title>Sequencing the genomes of 1000 actinobacteria strains.</title>
        <authorList>
            <person name="Klenk H.-P."/>
        </authorList>
    </citation>
    <scope>NUCLEOTIDE SEQUENCE</scope>
    <source>
        <strain evidence="2">DSM 43175</strain>
    </source>
</reference>
<proteinExistence type="predicted"/>
<keyword evidence="3" id="KW-1185">Reference proteome</keyword>
<dbReference type="CDD" id="cd02440">
    <property type="entry name" value="AdoMet_MTases"/>
    <property type="match status" value="1"/>
</dbReference>
<comment type="caution">
    <text evidence="2">The sequence shown here is derived from an EMBL/GenBank/DDBJ whole genome shotgun (WGS) entry which is preliminary data.</text>
</comment>
<name>A0A931DCS8_9ACTN</name>
<gene>
    <name evidence="2" type="ORF">IW256_000597</name>
</gene>
<dbReference type="RefSeq" id="WP_197009479.1">
    <property type="nucleotide sequence ID" value="NZ_BAABES010000013.1"/>
</dbReference>
<dbReference type="Proteomes" id="UP000614047">
    <property type="component" value="Unassembled WGS sequence"/>
</dbReference>